<dbReference type="Proteomes" id="UP000324222">
    <property type="component" value="Unassembled WGS sequence"/>
</dbReference>
<sequence length="83" mass="9948">MVRRLTSLAAQRHEPGRRRHCLHGTTHPTNPENEEDPDKFGNHWSRGRKRGEEEEEKKKKEEEEEEKKAEKEEEEEEEKDKNG</sequence>
<evidence type="ECO:0000256" key="1">
    <source>
        <dbReference type="SAM" id="MobiDB-lite"/>
    </source>
</evidence>
<dbReference type="EMBL" id="VSRR010001397">
    <property type="protein sequence ID" value="MPC24969.1"/>
    <property type="molecule type" value="Genomic_DNA"/>
</dbReference>
<feature type="region of interest" description="Disordered" evidence="1">
    <location>
        <begin position="1"/>
        <end position="83"/>
    </location>
</feature>
<accession>A0A5B7DV74</accession>
<organism evidence="2 3">
    <name type="scientific">Portunus trituberculatus</name>
    <name type="common">Swimming crab</name>
    <name type="synonym">Neptunus trituberculatus</name>
    <dbReference type="NCBI Taxonomy" id="210409"/>
    <lineage>
        <taxon>Eukaryota</taxon>
        <taxon>Metazoa</taxon>
        <taxon>Ecdysozoa</taxon>
        <taxon>Arthropoda</taxon>
        <taxon>Crustacea</taxon>
        <taxon>Multicrustacea</taxon>
        <taxon>Malacostraca</taxon>
        <taxon>Eumalacostraca</taxon>
        <taxon>Eucarida</taxon>
        <taxon>Decapoda</taxon>
        <taxon>Pleocyemata</taxon>
        <taxon>Brachyura</taxon>
        <taxon>Eubrachyura</taxon>
        <taxon>Portunoidea</taxon>
        <taxon>Portunidae</taxon>
        <taxon>Portuninae</taxon>
        <taxon>Portunus</taxon>
    </lineage>
</organism>
<feature type="compositionally biased region" description="Basic and acidic residues" evidence="1">
    <location>
        <begin position="50"/>
        <end position="71"/>
    </location>
</feature>
<name>A0A5B7DV74_PORTR</name>
<reference evidence="2 3" key="1">
    <citation type="submission" date="2019-05" db="EMBL/GenBank/DDBJ databases">
        <title>Another draft genome of Portunus trituberculatus and its Hox gene families provides insights of decapod evolution.</title>
        <authorList>
            <person name="Jeong J.-H."/>
            <person name="Song I."/>
            <person name="Kim S."/>
            <person name="Choi T."/>
            <person name="Kim D."/>
            <person name="Ryu S."/>
            <person name="Kim W."/>
        </authorList>
    </citation>
    <scope>NUCLEOTIDE SEQUENCE [LARGE SCALE GENOMIC DNA]</scope>
    <source>
        <tissue evidence="2">Muscle</tissue>
    </source>
</reference>
<keyword evidence="3" id="KW-1185">Reference proteome</keyword>
<evidence type="ECO:0000313" key="2">
    <source>
        <dbReference type="EMBL" id="MPC24969.1"/>
    </source>
</evidence>
<dbReference type="AlphaFoldDB" id="A0A5B7DV74"/>
<comment type="caution">
    <text evidence="2">The sequence shown here is derived from an EMBL/GenBank/DDBJ whole genome shotgun (WGS) entry which is preliminary data.</text>
</comment>
<protein>
    <submittedName>
        <fullName evidence="2">Uncharacterized protein</fullName>
    </submittedName>
</protein>
<gene>
    <name evidence="2" type="ORF">E2C01_018064</name>
</gene>
<evidence type="ECO:0000313" key="3">
    <source>
        <dbReference type="Proteomes" id="UP000324222"/>
    </source>
</evidence>
<feature type="compositionally biased region" description="Acidic residues" evidence="1">
    <location>
        <begin position="72"/>
        <end position="83"/>
    </location>
</feature>
<proteinExistence type="predicted"/>